<evidence type="ECO:0000256" key="6">
    <source>
        <dbReference type="ARBA" id="ARBA00022691"/>
    </source>
</evidence>
<comment type="similarity">
    <text evidence="1 9">Belongs to the class IV-like SAM-binding methyltransferase superfamily. RNA methyltransferase NEP1 family.</text>
</comment>
<evidence type="ECO:0000256" key="1">
    <source>
        <dbReference type="ARBA" id="ARBA00008115"/>
    </source>
</evidence>
<evidence type="ECO:0000256" key="5">
    <source>
        <dbReference type="ARBA" id="ARBA00022679"/>
    </source>
</evidence>
<gene>
    <name evidence="9" type="primary">nep1</name>
    <name evidence="10" type="ORF">ACAM_0388</name>
</gene>
<evidence type="ECO:0000313" key="11">
    <source>
        <dbReference type="Proteomes" id="UP000016887"/>
    </source>
</evidence>
<evidence type="ECO:0000256" key="3">
    <source>
        <dbReference type="ARBA" id="ARBA00022552"/>
    </source>
</evidence>
<keyword evidence="8 9" id="KW-0694">RNA-binding</keyword>
<dbReference type="InterPro" id="IPR023503">
    <property type="entry name" value="Ribosome_NEP1_arc"/>
</dbReference>
<feature type="site" description="Interaction with substrate rRNA" evidence="9">
    <location>
        <position position="116"/>
    </location>
</feature>
<keyword evidence="11" id="KW-1185">Reference proteome</keyword>
<keyword evidence="6 9" id="KW-0949">S-adenosyl-L-methionine</keyword>
<dbReference type="HAMAP" id="MF_00554">
    <property type="entry name" value="NEP1"/>
    <property type="match status" value="1"/>
</dbReference>
<dbReference type="Gene3D" id="3.40.1280.10">
    <property type="match status" value="1"/>
</dbReference>
<dbReference type="STRING" id="1198449.ACAM_0388"/>
<dbReference type="EMBL" id="AP012489">
    <property type="protein sequence ID" value="BAN89857.1"/>
    <property type="molecule type" value="Genomic_DNA"/>
</dbReference>
<dbReference type="InterPro" id="IPR029028">
    <property type="entry name" value="Alpha/beta_knot_MTases"/>
</dbReference>
<comment type="catalytic activity">
    <reaction evidence="9">
        <text>a pseudouridine in rRNA + S-adenosyl-L-methionine = an N(1)-methylpseudouridine in rRNA + S-adenosyl-L-homocysteine + H(+)</text>
        <dbReference type="Rhea" id="RHEA:46696"/>
        <dbReference type="Rhea" id="RHEA-COMP:11634"/>
        <dbReference type="Rhea" id="RHEA-COMP:13933"/>
        <dbReference type="ChEBI" id="CHEBI:15378"/>
        <dbReference type="ChEBI" id="CHEBI:57856"/>
        <dbReference type="ChEBI" id="CHEBI:59789"/>
        <dbReference type="ChEBI" id="CHEBI:65314"/>
        <dbReference type="ChEBI" id="CHEBI:74890"/>
    </reaction>
</comment>
<keyword evidence="3 9" id="KW-0698">rRNA processing</keyword>
<reference evidence="10 11" key="1">
    <citation type="journal article" date="2013" name="Appl. Environ. Microbiol.">
        <title>Variation of the Virus-Related Elements within Syntenic Genomes of the Hyperthermophilic Archaeon Aeropyrum.</title>
        <authorList>
            <person name="Daifuku T."/>
            <person name="Yoshida T."/>
            <person name="Kitamura T."/>
            <person name="Kawaichi S."/>
            <person name="Inoue T."/>
            <person name="Nomura K."/>
            <person name="Yoshida Y."/>
            <person name="Kuno S."/>
            <person name="Sako Y."/>
        </authorList>
    </citation>
    <scope>NUCLEOTIDE SEQUENCE [LARGE SCALE GENOMIC DNA]</scope>
    <source>
        <strain evidence="10 11">SY1</strain>
    </source>
</reference>
<feature type="binding site" evidence="9">
    <location>
        <begin position="207"/>
        <end position="212"/>
    </location>
    <ligand>
        <name>S-adenosyl-L-methionine</name>
        <dbReference type="ChEBI" id="CHEBI:59789"/>
    </ligand>
</feature>
<evidence type="ECO:0000256" key="8">
    <source>
        <dbReference type="ARBA" id="ARBA00022884"/>
    </source>
</evidence>
<evidence type="ECO:0000256" key="7">
    <source>
        <dbReference type="ARBA" id="ARBA00022730"/>
    </source>
</evidence>
<keyword evidence="5 9" id="KW-0808">Transferase</keyword>
<dbReference type="GO" id="GO:0019843">
    <property type="term" value="F:rRNA binding"/>
    <property type="evidence" value="ECO:0007669"/>
    <property type="project" value="UniProtKB-UniRule"/>
</dbReference>
<feature type="binding site" evidence="9">
    <location>
        <position position="190"/>
    </location>
    <ligand>
        <name>S-adenosyl-L-methionine</name>
        <dbReference type="ChEBI" id="CHEBI:59789"/>
    </ligand>
</feature>
<comment type="function">
    <text evidence="9">Methyltransferase involved in ribosomal biogenesis. Specifically catalyzes the N1-methylation of the pseudouridine corresponding to position 914 in M.jannaschii 16S rRNA.</text>
</comment>
<sequence>MEGRGGLGPVKIVFLESSVELVPRSLWSHPQVLRSARRYGIEPEDLLLDKSLHYNAMAGLPAKWKRGRPDILHVALLTSTETPLYQEGLLRIYFQVYDGRVFEVRSGVRIPKNYERFKGLIAQLLKTERVPPKGGEPLIRLYSTSLREFVEKEGGPILMWERGAPSTAIFVAARALSTGLPIGVGAFPRGEFKRSTLRKASEAYSIMGGAPLKTWGVASRIVYALERLKGLPA</sequence>
<evidence type="ECO:0000313" key="10">
    <source>
        <dbReference type="EMBL" id="BAN89857.1"/>
    </source>
</evidence>
<protein>
    <recommendedName>
        <fullName evidence="9">Ribosomal RNA small subunit methyltransferase Nep1</fullName>
        <ecNumber evidence="9">2.1.1.-</ecNumber>
    </recommendedName>
    <alternativeName>
        <fullName evidence="9">16S rRNA (pseudouridine-N1-)-methyltransferase Nep1</fullName>
    </alternativeName>
</protein>
<feature type="site" description="Interaction with substrate rRNA" evidence="9">
    <location>
        <position position="68"/>
    </location>
</feature>
<dbReference type="Proteomes" id="UP000016887">
    <property type="component" value="Chromosome"/>
</dbReference>
<dbReference type="PATRIC" id="fig|1198449.6.peg.391"/>
<feature type="binding site" evidence="9">
    <location>
        <position position="185"/>
    </location>
    <ligand>
        <name>S-adenosyl-L-methionine</name>
        <dbReference type="ChEBI" id="CHEBI:59789"/>
    </ligand>
</feature>
<feature type="site" description="Stabilizes Arg-xx" evidence="9">
    <location>
        <position position="70"/>
    </location>
</feature>
<dbReference type="EC" id="2.1.1.-" evidence="9"/>
<name>U3T8K2_9CREN</name>
<dbReference type="InterPro" id="IPR029026">
    <property type="entry name" value="tRNA_m1G_MTases_N"/>
</dbReference>
<comment type="subunit">
    <text evidence="9">Homodimer.</text>
</comment>
<keyword evidence="4 9" id="KW-0489">Methyltransferase</keyword>
<dbReference type="KEGG" id="acj:ACAM_0388"/>
<proteinExistence type="inferred from homology"/>
<dbReference type="InterPro" id="IPR005304">
    <property type="entry name" value="Rbsml_bgen_MeTrfase_EMG1/NEP1"/>
</dbReference>
<dbReference type="GO" id="GO:0070037">
    <property type="term" value="F:rRNA (pseudouridine) methyltransferase activity"/>
    <property type="evidence" value="ECO:0007669"/>
    <property type="project" value="UniProtKB-UniRule"/>
</dbReference>
<dbReference type="PANTHER" id="PTHR12636:SF5">
    <property type="entry name" value="RIBOSOMAL RNA SMALL SUBUNIT METHYLTRANSFERASE NEP1"/>
    <property type="match status" value="1"/>
</dbReference>
<organism evidence="10 11">
    <name type="scientific">Aeropyrum camini SY1 = JCM 12091</name>
    <dbReference type="NCBI Taxonomy" id="1198449"/>
    <lineage>
        <taxon>Archaea</taxon>
        <taxon>Thermoproteota</taxon>
        <taxon>Thermoprotei</taxon>
        <taxon>Desulfurococcales</taxon>
        <taxon>Desulfurococcaceae</taxon>
        <taxon>Aeropyrum</taxon>
    </lineage>
</organism>
<dbReference type="SUPFAM" id="SSF75217">
    <property type="entry name" value="alpha/beta knot"/>
    <property type="match status" value="1"/>
</dbReference>
<dbReference type="CDD" id="cd18088">
    <property type="entry name" value="Nep1-like"/>
    <property type="match status" value="1"/>
</dbReference>
<dbReference type="PANTHER" id="PTHR12636">
    <property type="entry name" value="NEP1/MRA1"/>
    <property type="match status" value="1"/>
</dbReference>
<keyword evidence="7 9" id="KW-0699">rRNA-binding</keyword>
<feature type="site" description="Interaction with substrate rRNA" evidence="9">
    <location>
        <position position="112"/>
    </location>
</feature>
<keyword evidence="2 9" id="KW-0690">Ribosome biogenesis</keyword>
<dbReference type="AlphaFoldDB" id="U3T8K2"/>
<accession>U3T8K2</accession>
<feature type="site" description="Interaction with substrate rRNA" evidence="9">
    <location>
        <position position="109"/>
    </location>
</feature>
<dbReference type="GO" id="GO:0070475">
    <property type="term" value="P:rRNA base methylation"/>
    <property type="evidence" value="ECO:0007669"/>
    <property type="project" value="InterPro"/>
</dbReference>
<evidence type="ECO:0000256" key="2">
    <source>
        <dbReference type="ARBA" id="ARBA00022517"/>
    </source>
</evidence>
<evidence type="ECO:0000256" key="4">
    <source>
        <dbReference type="ARBA" id="ARBA00022603"/>
    </source>
</evidence>
<dbReference type="RefSeq" id="WP_022541134.1">
    <property type="nucleotide sequence ID" value="NC_022521.1"/>
</dbReference>
<dbReference type="eggNOG" id="arCOG04122">
    <property type="taxonomic scope" value="Archaea"/>
</dbReference>
<evidence type="ECO:0000256" key="9">
    <source>
        <dbReference type="HAMAP-Rule" id="MF_00554"/>
    </source>
</evidence>
<dbReference type="NCBIfam" id="NF003208">
    <property type="entry name" value="PRK04171.2-3"/>
    <property type="match status" value="1"/>
</dbReference>
<dbReference type="GeneID" id="17109879"/>
<dbReference type="Pfam" id="PF03587">
    <property type="entry name" value="EMG1"/>
    <property type="match status" value="1"/>
</dbReference>